<proteinExistence type="predicted"/>
<comment type="caution">
    <text evidence="1">The sequence shown here is derived from an EMBL/GenBank/DDBJ whole genome shotgun (WGS) entry which is preliminary data.</text>
</comment>
<accession>A0A2W5TST4</accession>
<name>A0A2W5TST4_9BACT</name>
<evidence type="ECO:0000313" key="1">
    <source>
        <dbReference type="EMBL" id="PZR14395.1"/>
    </source>
</evidence>
<protein>
    <submittedName>
        <fullName evidence="1">Uncharacterized protein</fullName>
    </submittedName>
</protein>
<dbReference type="AlphaFoldDB" id="A0A2W5TST4"/>
<dbReference type="Proteomes" id="UP000249061">
    <property type="component" value="Unassembled WGS sequence"/>
</dbReference>
<reference evidence="1 2" key="1">
    <citation type="submission" date="2017-08" db="EMBL/GenBank/DDBJ databases">
        <title>Infants hospitalized years apart are colonized by the same room-sourced microbial strains.</title>
        <authorList>
            <person name="Brooks B."/>
            <person name="Olm M.R."/>
            <person name="Firek B.A."/>
            <person name="Baker R."/>
            <person name="Thomas B.C."/>
            <person name="Morowitz M.J."/>
            <person name="Banfield J.F."/>
        </authorList>
    </citation>
    <scope>NUCLEOTIDE SEQUENCE [LARGE SCALE GENOMIC DNA]</scope>
    <source>
        <strain evidence="1">S2_003_000_R2_14</strain>
    </source>
</reference>
<dbReference type="EMBL" id="QFQP01000007">
    <property type="protein sequence ID" value="PZR14395.1"/>
    <property type="molecule type" value="Genomic_DNA"/>
</dbReference>
<evidence type="ECO:0000313" key="2">
    <source>
        <dbReference type="Proteomes" id="UP000249061"/>
    </source>
</evidence>
<gene>
    <name evidence="1" type="ORF">DI536_10055</name>
</gene>
<organism evidence="1 2">
    <name type="scientific">Archangium gephyra</name>
    <dbReference type="NCBI Taxonomy" id="48"/>
    <lineage>
        <taxon>Bacteria</taxon>
        <taxon>Pseudomonadati</taxon>
        <taxon>Myxococcota</taxon>
        <taxon>Myxococcia</taxon>
        <taxon>Myxococcales</taxon>
        <taxon>Cystobacterineae</taxon>
        <taxon>Archangiaceae</taxon>
        <taxon>Archangium</taxon>
    </lineage>
</organism>
<sequence>MTLLASVSLIGSCAIPQPRFECNTLAPFFAFYTLEEGDPASSCGGFGGDYLQTQRYLAPNSTDARLALLPYRVGYLTGLGNSDPDDPKGARESSIGHFETLLPDDDGVCRLVNVADGRQNFRPLLNEDGDEVEPSFEVTYKWDSVRVLSTAEFPGTLIDGKVTITQTDSSGSCTAKYGFYGVHTSSPATFDIVVCDPLKTTMRDGQEYNPDCDANADPANDRPLGAGTNAAYQPRCIKLAGSADEASSRLGADLSPSTDPDYHQMGICGPTLTIDQLLSR</sequence>